<dbReference type="AlphaFoldDB" id="A0A1V9ZQN9"/>
<dbReference type="PROSITE" id="PS50600">
    <property type="entry name" value="ULP_PROTEASE"/>
    <property type="match status" value="1"/>
</dbReference>
<dbReference type="InterPro" id="IPR003653">
    <property type="entry name" value="Peptidase_C48_C"/>
</dbReference>
<protein>
    <submittedName>
        <fullName evidence="7">SUMO protease</fullName>
    </submittedName>
</protein>
<dbReference type="OrthoDB" id="76387at2759"/>
<keyword evidence="3" id="KW-0378">Hydrolase</keyword>
<evidence type="ECO:0000256" key="4">
    <source>
        <dbReference type="ARBA" id="ARBA00022807"/>
    </source>
</evidence>
<gene>
    <name evidence="7" type="ORF">THRCLA_06009</name>
</gene>
<sequence>MAAECAKIRQDAWRMQRRIDRAIERSENSTVPMYVATQKRVDGVGKLSRREYWKLLHRAIPSEYREEFTKKKIVVDARPSNDPFGVKQFKQRNLEMMRQLAITMKQLPQRKQNSKTKVPLKTVETKAESRLKDALNEEMDEYRHVRVDQDDLIEQVEQQLSQYRIERESGSIEQQHDMWVAERQWSLLADQVIAEELENMFDEVVEEIEEEGPDLALPEEDEAFVDHALSGGPGNEVLCQKFNIDITRNLLQCLHPGQWLNDEIINFYFQMLAERDAVIHRGLGIQKSHFFNSFFFSKVSEGGYNFINVRRWTRKIDLFAMDKIFIPVNIRNVHWCLAVIFMSEKRIQYFDSMNGAGTECLNILLRYLGDEHQHKKNEPFDPSEWVLVESQPDTPQQGNSHDCGMFTCMFADYLSQNKELTFRQPNMKFFRRRMVLRTAQGSIPEDEDFDQK</sequence>
<comment type="caution">
    <text evidence="7">The sequence shown here is derived from an EMBL/GenBank/DDBJ whole genome shotgun (WGS) entry which is preliminary data.</text>
</comment>
<evidence type="ECO:0000256" key="5">
    <source>
        <dbReference type="SAM" id="Coils"/>
    </source>
</evidence>
<dbReference type="GO" id="GO:0016926">
    <property type="term" value="P:protein desumoylation"/>
    <property type="evidence" value="ECO:0007669"/>
    <property type="project" value="TreeGrafter"/>
</dbReference>
<dbReference type="InterPro" id="IPR038765">
    <property type="entry name" value="Papain-like_cys_pep_sf"/>
</dbReference>
<reference evidence="7 8" key="1">
    <citation type="journal article" date="2014" name="Genome Biol. Evol.">
        <title>The secreted proteins of Achlya hypogyna and Thraustotheca clavata identify the ancestral oomycete secretome and reveal gene acquisitions by horizontal gene transfer.</title>
        <authorList>
            <person name="Misner I."/>
            <person name="Blouin N."/>
            <person name="Leonard G."/>
            <person name="Richards T.A."/>
            <person name="Lane C.E."/>
        </authorList>
    </citation>
    <scope>NUCLEOTIDE SEQUENCE [LARGE SCALE GENOMIC DNA]</scope>
    <source>
        <strain evidence="7 8">ATCC 34112</strain>
    </source>
</reference>
<dbReference type="GO" id="GO:0080090">
    <property type="term" value="P:regulation of primary metabolic process"/>
    <property type="evidence" value="ECO:0007669"/>
    <property type="project" value="UniProtKB-ARBA"/>
</dbReference>
<accession>A0A1V9ZQN9</accession>
<dbReference type="FunFam" id="3.40.395.10:FF:000001">
    <property type="entry name" value="Sentrin-specific protease 1"/>
    <property type="match status" value="1"/>
</dbReference>
<dbReference type="PANTHER" id="PTHR12606:SF1">
    <property type="entry name" value="UBIQUITIN-LIKE-SPECIFIC PROTEASE 1A"/>
    <property type="match status" value="1"/>
</dbReference>
<dbReference type="Gene3D" id="3.40.395.10">
    <property type="entry name" value="Adenoviral Proteinase, Chain A"/>
    <property type="match status" value="1"/>
</dbReference>
<organism evidence="7 8">
    <name type="scientific">Thraustotheca clavata</name>
    <dbReference type="NCBI Taxonomy" id="74557"/>
    <lineage>
        <taxon>Eukaryota</taxon>
        <taxon>Sar</taxon>
        <taxon>Stramenopiles</taxon>
        <taxon>Oomycota</taxon>
        <taxon>Saprolegniomycetes</taxon>
        <taxon>Saprolegniales</taxon>
        <taxon>Achlyaceae</taxon>
        <taxon>Thraustotheca</taxon>
    </lineage>
</organism>
<dbReference type="PANTHER" id="PTHR12606">
    <property type="entry name" value="SENTRIN/SUMO-SPECIFIC PROTEASE"/>
    <property type="match status" value="1"/>
</dbReference>
<dbReference type="GO" id="GO:0060255">
    <property type="term" value="P:regulation of macromolecule metabolic process"/>
    <property type="evidence" value="ECO:0007669"/>
    <property type="project" value="UniProtKB-ARBA"/>
</dbReference>
<feature type="domain" description="Ubiquitin-like protease family profile" evidence="6">
    <location>
        <begin position="244"/>
        <end position="414"/>
    </location>
</feature>
<feature type="coiled-coil region" evidence="5">
    <location>
        <begin position="146"/>
        <end position="173"/>
    </location>
</feature>
<dbReference type="Proteomes" id="UP000243217">
    <property type="component" value="Unassembled WGS sequence"/>
</dbReference>
<evidence type="ECO:0000313" key="7">
    <source>
        <dbReference type="EMBL" id="OQS00336.1"/>
    </source>
</evidence>
<keyword evidence="5" id="KW-0175">Coiled coil</keyword>
<dbReference type="SUPFAM" id="SSF54001">
    <property type="entry name" value="Cysteine proteinases"/>
    <property type="match status" value="1"/>
</dbReference>
<dbReference type="GO" id="GO:0005634">
    <property type="term" value="C:nucleus"/>
    <property type="evidence" value="ECO:0007669"/>
    <property type="project" value="TreeGrafter"/>
</dbReference>
<dbReference type="STRING" id="74557.A0A1V9ZQN9"/>
<keyword evidence="2 7" id="KW-0645">Protease</keyword>
<dbReference type="GO" id="GO:0006508">
    <property type="term" value="P:proteolysis"/>
    <property type="evidence" value="ECO:0007669"/>
    <property type="project" value="UniProtKB-KW"/>
</dbReference>
<evidence type="ECO:0000256" key="3">
    <source>
        <dbReference type="ARBA" id="ARBA00022801"/>
    </source>
</evidence>
<evidence type="ECO:0000256" key="2">
    <source>
        <dbReference type="ARBA" id="ARBA00022670"/>
    </source>
</evidence>
<evidence type="ECO:0000256" key="1">
    <source>
        <dbReference type="ARBA" id="ARBA00005234"/>
    </source>
</evidence>
<dbReference type="EMBL" id="JNBS01001711">
    <property type="protein sequence ID" value="OQS00336.1"/>
    <property type="molecule type" value="Genomic_DNA"/>
</dbReference>
<dbReference type="GO" id="GO:0016929">
    <property type="term" value="F:deSUMOylase activity"/>
    <property type="evidence" value="ECO:0007669"/>
    <property type="project" value="TreeGrafter"/>
</dbReference>
<dbReference type="Pfam" id="PF02902">
    <property type="entry name" value="Peptidase_C48"/>
    <property type="match status" value="1"/>
</dbReference>
<evidence type="ECO:0000259" key="6">
    <source>
        <dbReference type="PROSITE" id="PS50600"/>
    </source>
</evidence>
<name>A0A1V9ZQN9_9STRA</name>
<comment type="similarity">
    <text evidence="1">Belongs to the peptidase C48 family.</text>
</comment>
<proteinExistence type="inferred from homology"/>
<keyword evidence="4" id="KW-0788">Thiol protease</keyword>
<evidence type="ECO:0000313" key="8">
    <source>
        <dbReference type="Proteomes" id="UP000243217"/>
    </source>
</evidence>
<keyword evidence="8" id="KW-1185">Reference proteome</keyword>